<comment type="caution">
    <text evidence="2">The sequence shown here is derived from an EMBL/GenBank/DDBJ whole genome shotgun (WGS) entry which is preliminary data.</text>
</comment>
<evidence type="ECO:0000259" key="1">
    <source>
        <dbReference type="Pfam" id="PF08759"/>
    </source>
</evidence>
<sequence>MMGGDIHFQEYDTHLAERLKNILINNDNSYLEIGIPLAINSVEGYKKEVQEFWNMNMDMGRMHWLSLCGRKRTFLNASLTRCYLDYEEKIKSKVWFEKLTGLWDGKRILIVEGDSSRLGVNNSLFSNTNKIDRIICPSKNAWSVYDSIKLCVLKYAKDYDLILASLGPTATVLADDISRVKIRIVDIGHLNLEYNKFIEDGEIDNSNCKLIDELTYRNQIITTLNYI</sequence>
<protein>
    <recommendedName>
        <fullName evidence="1">Glycosyltransferase GT-D fold domain-containing protein</fullName>
    </recommendedName>
</protein>
<feature type="domain" description="Glycosyltransferase GT-D fold" evidence="1">
    <location>
        <begin position="1"/>
        <end position="199"/>
    </location>
</feature>
<dbReference type="Proteomes" id="UP000078534">
    <property type="component" value="Unassembled WGS sequence"/>
</dbReference>
<evidence type="ECO:0000313" key="3">
    <source>
        <dbReference type="Proteomes" id="UP000078534"/>
    </source>
</evidence>
<organism evidence="2 3">
    <name type="scientific">Metabacillus litoralis</name>
    <dbReference type="NCBI Taxonomy" id="152268"/>
    <lineage>
        <taxon>Bacteria</taxon>
        <taxon>Bacillati</taxon>
        <taxon>Bacillota</taxon>
        <taxon>Bacilli</taxon>
        <taxon>Bacillales</taxon>
        <taxon>Bacillaceae</taxon>
        <taxon>Metabacillus</taxon>
    </lineage>
</organism>
<dbReference type="OrthoDB" id="796510at2"/>
<keyword evidence="3" id="KW-1185">Reference proteome</keyword>
<evidence type="ECO:0000313" key="2">
    <source>
        <dbReference type="EMBL" id="OAS85146.1"/>
    </source>
</evidence>
<accession>A0A179STL5</accession>
<gene>
    <name evidence="2" type="ORF">A6K24_06455</name>
</gene>
<reference evidence="3" key="1">
    <citation type="submission" date="2016-04" db="EMBL/GenBank/DDBJ databases">
        <authorList>
            <person name="Lyu Z."/>
            <person name="Lyu W."/>
        </authorList>
    </citation>
    <scope>NUCLEOTIDE SEQUENCE [LARGE SCALE GENOMIC DNA]</scope>
    <source>
        <strain evidence="3">C44</strain>
    </source>
</reference>
<dbReference type="Pfam" id="PF08759">
    <property type="entry name" value="GT-D"/>
    <property type="match status" value="1"/>
</dbReference>
<proteinExistence type="predicted"/>
<dbReference type="AlphaFoldDB" id="A0A179STL5"/>
<dbReference type="EMBL" id="LWSG01000023">
    <property type="protein sequence ID" value="OAS85146.1"/>
    <property type="molecule type" value="Genomic_DNA"/>
</dbReference>
<name>A0A179STL5_9BACI</name>
<dbReference type="InterPro" id="IPR014869">
    <property type="entry name" value="GT-D"/>
</dbReference>
<dbReference type="STRING" id="152268.A6K24_06455"/>